<dbReference type="Proteomes" id="UP000257039">
    <property type="component" value="Unassembled WGS sequence"/>
</dbReference>
<keyword evidence="2" id="KW-1185">Reference proteome</keyword>
<gene>
    <name evidence="1" type="ORF">B9G39_04840</name>
</gene>
<sequence>MQHEWYYHCHKPRTAADLFNVENQPVIPPKVVDSLTISLSLTVNGSTVNIPGGNIKSVDVALNRAGFYGYIAFWIGTERKADDVLPLVNNDALMQLRLTIEPAIDRNKRIEPLTLQGIVTEKMLEEQHYHDIRNQPVLSRYYQLWFSDAASALWHQHFPCELWVNATMQQLIDKQLNPAIKVNYTHQALSVKQPMIALGLAKTDGYRLIQSGPQNNASFYDFLLQYLDSVAGHWVYDYQQQQYRILGKLPEPASAEGFLGHELQQVKVHWPSQTRYQIRLRNGIAEGASTDMLTQQHAYKGLYQDILYRQPIPSALKEVKQYYNKQLTAHGEELHITCCQWPLQTYYPGCVFQIVKTGWEQKSIFAQQKYRSYQLRIMVEAVDSDQANDLDSDVTQYALTYLIKAERLQNCRQRFPDYTPVNYPMYVEGIILSEIGDKKEKTYQLHKNQQTSQYEYQVHIPLWDKKIMVLFEPEALTPHFFFPLYKGTHVLLAIDLYRATIVKVLNWGTGVKLPFDPQGNHIVFGKKNDDQTTVKYDYQQNKPVLSIKRQKAKDTELIQLEEGKLILQTAEE</sequence>
<dbReference type="AlphaFoldDB" id="A0A4P9VL31"/>
<evidence type="ECO:0000313" key="2">
    <source>
        <dbReference type="Proteomes" id="UP000257039"/>
    </source>
</evidence>
<proteinExistence type="predicted"/>
<organism evidence="1 2">
    <name type="scientific">Zooshikella ganghwensis</name>
    <dbReference type="NCBI Taxonomy" id="202772"/>
    <lineage>
        <taxon>Bacteria</taxon>
        <taxon>Pseudomonadati</taxon>
        <taxon>Pseudomonadota</taxon>
        <taxon>Gammaproteobacteria</taxon>
        <taxon>Oceanospirillales</taxon>
        <taxon>Zooshikellaceae</taxon>
        <taxon>Zooshikella</taxon>
    </lineage>
</organism>
<dbReference type="RefSeq" id="WP_094786275.1">
    <property type="nucleotide sequence ID" value="NZ_NDXW01000001.1"/>
</dbReference>
<protein>
    <submittedName>
        <fullName evidence="1">Uncharacterized protein</fullName>
    </submittedName>
</protein>
<name>A0A4P9VL31_9GAMM</name>
<reference evidence="1 2" key="1">
    <citation type="submission" date="2017-04" db="EMBL/GenBank/DDBJ databases">
        <title>Draft genome sequence of Zooshikella ganghwensis VG4 isolated from Red Sea sediments.</title>
        <authorList>
            <person name="Rehman Z."/>
            <person name="Alam I."/>
            <person name="Kamau A."/>
            <person name="Bajic V."/>
            <person name="Leiknes T."/>
        </authorList>
    </citation>
    <scope>NUCLEOTIDE SEQUENCE [LARGE SCALE GENOMIC DNA]</scope>
    <source>
        <strain evidence="1 2">VG4</strain>
    </source>
</reference>
<comment type="caution">
    <text evidence="1">The sequence shown here is derived from an EMBL/GenBank/DDBJ whole genome shotgun (WGS) entry which is preliminary data.</text>
</comment>
<dbReference type="EMBL" id="NDXW01000001">
    <property type="protein sequence ID" value="RDH42830.1"/>
    <property type="molecule type" value="Genomic_DNA"/>
</dbReference>
<evidence type="ECO:0000313" key="1">
    <source>
        <dbReference type="EMBL" id="RDH42830.1"/>
    </source>
</evidence>
<accession>A0A4P9VL31</accession>